<dbReference type="PANTHER" id="PTHR43542:SF1">
    <property type="entry name" value="METHYLTRANSFERASE"/>
    <property type="match status" value="1"/>
</dbReference>
<dbReference type="GO" id="GO:0008168">
    <property type="term" value="F:methyltransferase activity"/>
    <property type="evidence" value="ECO:0007669"/>
    <property type="project" value="UniProtKB-KW"/>
</dbReference>
<dbReference type="SUPFAM" id="SSF53335">
    <property type="entry name" value="S-adenosyl-L-methionine-dependent methyltransferases"/>
    <property type="match status" value="1"/>
</dbReference>
<dbReference type="InterPro" id="IPR002052">
    <property type="entry name" value="DNA_methylase_N6_adenine_CS"/>
</dbReference>
<sequence length="187" mass="21060">MRICGGSKKGMNLVSPKGMKTRPMIERIKLAMFNIIGYEIEDARILDCFSGSGALGLEALSRGAQQCYFVENGRHALPALKANIEKSQLQTCKLISKSAFFVAKALGEQKFDIIFMDPPYKYIDHPCERKKTLDFIADLLQSVGEQNSLLILHCRRHAMSGCPIPQSLEVESKREYGSAELWFLRKK</sequence>
<dbReference type="EMBL" id="AP019860">
    <property type="protein sequence ID" value="BBM81975.1"/>
    <property type="molecule type" value="Genomic_DNA"/>
</dbReference>
<dbReference type="Pfam" id="PF03602">
    <property type="entry name" value="Cons_hypoth95"/>
    <property type="match status" value="1"/>
</dbReference>
<protein>
    <submittedName>
        <fullName evidence="3">Methyltransferase small</fullName>
    </submittedName>
</protein>
<evidence type="ECO:0000313" key="4">
    <source>
        <dbReference type="Proteomes" id="UP000326354"/>
    </source>
</evidence>
<dbReference type="OrthoDB" id="9803017at2"/>
<proteinExistence type="predicted"/>
<evidence type="ECO:0000256" key="2">
    <source>
        <dbReference type="ARBA" id="ARBA00022679"/>
    </source>
</evidence>
<evidence type="ECO:0000256" key="1">
    <source>
        <dbReference type="ARBA" id="ARBA00022603"/>
    </source>
</evidence>
<dbReference type="KEGG" id="uam:UABAM_00318"/>
<name>A0A5S9IJX3_UABAM</name>
<dbReference type="GO" id="GO:0031167">
    <property type="term" value="P:rRNA methylation"/>
    <property type="evidence" value="ECO:0007669"/>
    <property type="project" value="InterPro"/>
</dbReference>
<dbReference type="PANTHER" id="PTHR43542">
    <property type="entry name" value="METHYLTRANSFERASE"/>
    <property type="match status" value="1"/>
</dbReference>
<accession>A0A5S9IJX3</accession>
<dbReference type="InterPro" id="IPR029063">
    <property type="entry name" value="SAM-dependent_MTases_sf"/>
</dbReference>
<dbReference type="RefSeq" id="WP_151966235.1">
    <property type="nucleotide sequence ID" value="NZ_AP019860.1"/>
</dbReference>
<keyword evidence="1 3" id="KW-0489">Methyltransferase</keyword>
<dbReference type="NCBIfam" id="TIGR00095">
    <property type="entry name" value="16S rRNA (guanine(966)-N(2))-methyltransferase RsmD"/>
    <property type="match status" value="1"/>
</dbReference>
<dbReference type="Proteomes" id="UP000326354">
    <property type="component" value="Chromosome"/>
</dbReference>
<organism evidence="3 4">
    <name type="scientific">Uabimicrobium amorphum</name>
    <dbReference type="NCBI Taxonomy" id="2596890"/>
    <lineage>
        <taxon>Bacteria</taxon>
        <taxon>Pseudomonadati</taxon>
        <taxon>Planctomycetota</taxon>
        <taxon>Candidatus Uabimicrobiia</taxon>
        <taxon>Candidatus Uabimicrobiales</taxon>
        <taxon>Candidatus Uabimicrobiaceae</taxon>
        <taxon>Candidatus Uabimicrobium</taxon>
    </lineage>
</organism>
<dbReference type="PROSITE" id="PS00092">
    <property type="entry name" value="N6_MTASE"/>
    <property type="match status" value="1"/>
</dbReference>
<dbReference type="PIRSF" id="PIRSF004553">
    <property type="entry name" value="CHP00095"/>
    <property type="match status" value="1"/>
</dbReference>
<keyword evidence="2 3" id="KW-0808">Transferase</keyword>
<dbReference type="CDD" id="cd02440">
    <property type="entry name" value="AdoMet_MTases"/>
    <property type="match status" value="1"/>
</dbReference>
<dbReference type="Gene3D" id="3.40.50.150">
    <property type="entry name" value="Vaccinia Virus protein VP39"/>
    <property type="match status" value="1"/>
</dbReference>
<keyword evidence="4" id="KW-1185">Reference proteome</keyword>
<gene>
    <name evidence="3" type="ORF">UABAM_00318</name>
</gene>
<reference evidence="3 4" key="1">
    <citation type="submission" date="2019-08" db="EMBL/GenBank/DDBJ databases">
        <title>Complete genome sequence of Candidatus Uab amorphum.</title>
        <authorList>
            <person name="Shiratori T."/>
            <person name="Suzuki S."/>
            <person name="Kakizawa Y."/>
            <person name="Ishida K."/>
        </authorList>
    </citation>
    <scope>NUCLEOTIDE SEQUENCE [LARGE SCALE GENOMIC DNA]</scope>
    <source>
        <strain evidence="3 4">SRT547</strain>
    </source>
</reference>
<dbReference type="AlphaFoldDB" id="A0A5S9IJX3"/>
<dbReference type="GO" id="GO:0003676">
    <property type="term" value="F:nucleic acid binding"/>
    <property type="evidence" value="ECO:0007669"/>
    <property type="project" value="InterPro"/>
</dbReference>
<dbReference type="InterPro" id="IPR004398">
    <property type="entry name" value="RNA_MeTrfase_RsmD"/>
</dbReference>
<evidence type="ECO:0000313" key="3">
    <source>
        <dbReference type="EMBL" id="BBM81975.1"/>
    </source>
</evidence>